<dbReference type="OrthoDB" id="7444642at2"/>
<dbReference type="InterPro" id="IPR027417">
    <property type="entry name" value="P-loop_NTPase"/>
</dbReference>
<sequence>MPYALHEGRVIFFAHVPKAGGSSVEDHMAARFGPLGLLDRGWMQGWIDGRWRDGGLAVSPQHLAAADLRGLLPRTPDAAFAVVRDPVARIVSEYRFQARASRPLSRPRLARLGFDVWLRATLAAARRDPRVFDNHIRPQSDIVPEGARVFRLEDGLDAVAEWLDQVAGPPPQGQTPGGRIGHALRSTGAPIRPGRAELALIARFYARDYARFGYPPPDLDAAPARTQGGLAPRPGWRARLWRGAGAAARPVAPLLGPGVAAAWRRGRI</sequence>
<dbReference type="Pfam" id="PF03567">
    <property type="entry name" value="Sulfotransfer_2"/>
    <property type="match status" value="1"/>
</dbReference>
<keyword evidence="1" id="KW-0808">Transferase</keyword>
<organism evidence="1 2">
    <name type="scientific">Oceanicella actignis</name>
    <dbReference type="NCBI Taxonomy" id="1189325"/>
    <lineage>
        <taxon>Bacteria</taxon>
        <taxon>Pseudomonadati</taxon>
        <taxon>Pseudomonadota</taxon>
        <taxon>Alphaproteobacteria</taxon>
        <taxon>Rhodobacterales</taxon>
        <taxon>Paracoccaceae</taxon>
        <taxon>Oceanicella</taxon>
    </lineage>
</organism>
<proteinExistence type="predicted"/>
<protein>
    <submittedName>
        <fullName evidence="1">Sulfotransferase family protein</fullName>
    </submittedName>
</protein>
<dbReference type="Proteomes" id="UP000184066">
    <property type="component" value="Unassembled WGS sequence"/>
</dbReference>
<dbReference type="SUPFAM" id="SSF52540">
    <property type="entry name" value="P-loop containing nucleoside triphosphate hydrolases"/>
    <property type="match status" value="1"/>
</dbReference>
<dbReference type="STRING" id="1189325.SAMN04488119_104154"/>
<dbReference type="Gene3D" id="3.40.50.300">
    <property type="entry name" value="P-loop containing nucleotide triphosphate hydrolases"/>
    <property type="match status" value="1"/>
</dbReference>
<evidence type="ECO:0000313" key="1">
    <source>
        <dbReference type="EMBL" id="SHN65713.1"/>
    </source>
</evidence>
<dbReference type="EMBL" id="FRDL01000004">
    <property type="protein sequence ID" value="SHN65713.1"/>
    <property type="molecule type" value="Genomic_DNA"/>
</dbReference>
<dbReference type="GO" id="GO:0008146">
    <property type="term" value="F:sulfotransferase activity"/>
    <property type="evidence" value="ECO:0007669"/>
    <property type="project" value="InterPro"/>
</dbReference>
<dbReference type="InterPro" id="IPR005331">
    <property type="entry name" value="Sulfotransferase"/>
</dbReference>
<dbReference type="AlphaFoldDB" id="A0A1M7T4P6"/>
<dbReference type="RefSeq" id="WP_072747111.1">
    <property type="nucleotide sequence ID" value="NZ_FOHL01000004.1"/>
</dbReference>
<dbReference type="GO" id="GO:0016020">
    <property type="term" value="C:membrane"/>
    <property type="evidence" value="ECO:0007669"/>
    <property type="project" value="InterPro"/>
</dbReference>
<reference evidence="1 2" key="1">
    <citation type="submission" date="2016-12" db="EMBL/GenBank/DDBJ databases">
        <authorList>
            <person name="Song W.-J."/>
            <person name="Kurnit D.M."/>
        </authorList>
    </citation>
    <scope>NUCLEOTIDE SEQUENCE [LARGE SCALE GENOMIC DNA]</scope>
    <source>
        <strain evidence="1 2">CGMCC 1.10808</strain>
    </source>
</reference>
<keyword evidence="2" id="KW-1185">Reference proteome</keyword>
<name>A0A1M7T4P6_9RHOB</name>
<accession>A0A1M7T4P6</accession>
<gene>
    <name evidence="1" type="ORF">SAMN05216200_104154</name>
</gene>
<evidence type="ECO:0000313" key="2">
    <source>
        <dbReference type="Proteomes" id="UP000184066"/>
    </source>
</evidence>